<keyword evidence="2 3" id="KW-0732">Signal</keyword>
<comment type="caution">
    <text evidence="6">The sequence shown here is derived from an EMBL/GenBank/DDBJ whole genome shotgun (WGS) entry which is preliminary data.</text>
</comment>
<feature type="domain" description="Transglycosylase SLT" evidence="4">
    <location>
        <begin position="479"/>
        <end position="591"/>
    </location>
</feature>
<feature type="signal peptide" evidence="3">
    <location>
        <begin position="1"/>
        <end position="23"/>
    </location>
</feature>
<evidence type="ECO:0000313" key="7">
    <source>
        <dbReference type="Proteomes" id="UP000077857"/>
    </source>
</evidence>
<accession>A0A177MXF9</accession>
<feature type="chain" id="PRO_5008068534" evidence="3">
    <location>
        <begin position="24"/>
        <end position="638"/>
    </location>
</feature>
<dbReference type="Gene3D" id="1.10.530.10">
    <property type="match status" value="1"/>
</dbReference>
<evidence type="ECO:0000313" key="6">
    <source>
        <dbReference type="EMBL" id="OAI10275.1"/>
    </source>
</evidence>
<dbReference type="PANTHER" id="PTHR37423">
    <property type="entry name" value="SOLUBLE LYTIC MUREIN TRANSGLYCOSYLASE-RELATED"/>
    <property type="match status" value="1"/>
</dbReference>
<name>A0A177MXF9_9GAMM</name>
<evidence type="ECO:0000256" key="2">
    <source>
        <dbReference type="ARBA" id="ARBA00022729"/>
    </source>
</evidence>
<gene>
    <name evidence="6" type="ORF">A1507_21730</name>
</gene>
<dbReference type="SUPFAM" id="SSF53955">
    <property type="entry name" value="Lysozyme-like"/>
    <property type="match status" value="1"/>
</dbReference>
<dbReference type="Gene3D" id="1.25.20.10">
    <property type="entry name" value="Bacterial muramidases"/>
    <property type="match status" value="1"/>
</dbReference>
<dbReference type="Pfam" id="PF14718">
    <property type="entry name" value="SLT_L"/>
    <property type="match status" value="1"/>
</dbReference>
<dbReference type="InterPro" id="IPR037061">
    <property type="entry name" value="Lytic_TGlycoase_superhlx_L_sf"/>
</dbReference>
<dbReference type="AlphaFoldDB" id="A0A177MXF9"/>
<dbReference type="InterPro" id="IPR008258">
    <property type="entry name" value="Transglycosylase_SLT_dom_1"/>
</dbReference>
<dbReference type="GO" id="GO:0004553">
    <property type="term" value="F:hydrolase activity, hydrolyzing O-glycosyl compounds"/>
    <property type="evidence" value="ECO:0007669"/>
    <property type="project" value="InterPro"/>
</dbReference>
<dbReference type="CDD" id="cd13401">
    <property type="entry name" value="Slt70-like"/>
    <property type="match status" value="1"/>
</dbReference>
<evidence type="ECO:0000256" key="3">
    <source>
        <dbReference type="SAM" id="SignalP"/>
    </source>
</evidence>
<dbReference type="RefSeq" id="WP_064042714.1">
    <property type="nucleotide sequence ID" value="NZ_LUUJ01000137.1"/>
</dbReference>
<evidence type="ECO:0000259" key="4">
    <source>
        <dbReference type="Pfam" id="PF01464"/>
    </source>
</evidence>
<dbReference type="SUPFAM" id="SSF48435">
    <property type="entry name" value="Bacterial muramidases"/>
    <property type="match status" value="1"/>
</dbReference>
<proteinExistence type="inferred from homology"/>
<organism evidence="6 7">
    <name type="scientific">Methylomonas koyamae</name>
    <dbReference type="NCBI Taxonomy" id="702114"/>
    <lineage>
        <taxon>Bacteria</taxon>
        <taxon>Pseudomonadati</taxon>
        <taxon>Pseudomonadota</taxon>
        <taxon>Gammaproteobacteria</taxon>
        <taxon>Methylococcales</taxon>
        <taxon>Methylococcaceae</taxon>
        <taxon>Methylomonas</taxon>
    </lineage>
</organism>
<dbReference type="InterPro" id="IPR008939">
    <property type="entry name" value="Lytic_TGlycosylase_superhlx_U"/>
</dbReference>
<protein>
    <submittedName>
        <fullName evidence="6">Lytic transglycosylase</fullName>
    </submittedName>
</protein>
<dbReference type="PANTHER" id="PTHR37423:SF5">
    <property type="entry name" value="SOLUBLE LYTIC MUREIN TRANSGLYCOSYLASE"/>
    <property type="match status" value="1"/>
</dbReference>
<reference evidence="6 7" key="1">
    <citation type="submission" date="2016-03" db="EMBL/GenBank/DDBJ databases">
        <authorList>
            <person name="Ploux O."/>
        </authorList>
    </citation>
    <scope>NUCLEOTIDE SEQUENCE [LARGE SCALE GENOMIC DNA]</scope>
    <source>
        <strain evidence="6 7">R-45378</strain>
    </source>
</reference>
<evidence type="ECO:0000256" key="1">
    <source>
        <dbReference type="ARBA" id="ARBA00007734"/>
    </source>
</evidence>
<dbReference type="Proteomes" id="UP000077857">
    <property type="component" value="Unassembled WGS sequence"/>
</dbReference>
<dbReference type="Gene3D" id="1.10.1240.20">
    <property type="entry name" value="Lytic transglycosylase, superhelical linker domain"/>
    <property type="match status" value="1"/>
</dbReference>
<dbReference type="Pfam" id="PF01464">
    <property type="entry name" value="SLT"/>
    <property type="match status" value="1"/>
</dbReference>
<dbReference type="EMBL" id="LUUJ01000137">
    <property type="protein sequence ID" value="OAI10275.1"/>
    <property type="molecule type" value="Genomic_DNA"/>
</dbReference>
<comment type="similarity">
    <text evidence="1">Belongs to the transglycosylase Slt family.</text>
</comment>
<dbReference type="InterPro" id="IPR012289">
    <property type="entry name" value="Lytic_TGlycosylase_superhlx_L"/>
</dbReference>
<dbReference type="GO" id="GO:0042597">
    <property type="term" value="C:periplasmic space"/>
    <property type="evidence" value="ECO:0007669"/>
    <property type="project" value="InterPro"/>
</dbReference>
<sequence>MSFILHLVLAATIGSLLPAAATAGEADQADSRQRFVQAEQAIAANREADYRQLAATLKTYPLYPYLQYQWLKGRLSADSEIRQFLADHATSRYAGLLKPKWLAYLGEQQRWQDFLRYYQGSDDGVLQCYAGLAYLETGQTPEAFSLARTLWLSGKSQPNTCDGLFAAYQASPYFTPELVWQRFHAALKRGNAALAEYLTRYLTGSELEVAGLWLKLYRQPETIQTETDWRQHPAQAADLFGHAVERWLERDAVAAAQFWDQEKPRQTLAPERTADIEKQLALALALKHDAQAYQRLSRLAADDESSREWRVRAALNIQDWSGVLAAIDRLNGEEKTRDKWRYWQARALAATGQGAAAASEFAELAKNRSFYGFLAAAKSGQAIALAHRPLQVAETELQALSDRADFQAASELLGLKRPAEARRQWQFAVARLEHSLLPAAAKLAQRWRAPALAIATVAKANHWDDLELRFPLEYSREIGQNAAERQLDPAIIYGLVRQESAFDSQADSPAGAKGLMQVMPQTGRQIAADLRDRWGDDASLFQPDLNLKYGAFYFKKLLGQFNGHYALAAAAYNAGASKIKRWLPSGRSQPADIWIENIPYKETRGYVASVLMYSLIYQQRLQRNSLKLDELLRDVMPG</sequence>
<dbReference type="InterPro" id="IPR023346">
    <property type="entry name" value="Lysozyme-like_dom_sf"/>
</dbReference>
<dbReference type="OrthoDB" id="92254at2"/>
<evidence type="ECO:0000259" key="5">
    <source>
        <dbReference type="Pfam" id="PF14718"/>
    </source>
</evidence>
<feature type="domain" description="Lytic transglycosylase superhelical linker" evidence="5">
    <location>
        <begin position="402"/>
        <end position="466"/>
    </location>
</feature>